<name>A0A7H8QN60_TALRU</name>
<dbReference type="Proteomes" id="UP000509510">
    <property type="component" value="Chromosome II"/>
</dbReference>
<keyword evidence="2" id="KW-1185">Reference proteome</keyword>
<organism evidence="1 2">
    <name type="scientific">Talaromyces rugulosus</name>
    <name type="common">Penicillium rugulosum</name>
    <dbReference type="NCBI Taxonomy" id="121627"/>
    <lineage>
        <taxon>Eukaryota</taxon>
        <taxon>Fungi</taxon>
        <taxon>Dikarya</taxon>
        <taxon>Ascomycota</taxon>
        <taxon>Pezizomycotina</taxon>
        <taxon>Eurotiomycetes</taxon>
        <taxon>Eurotiomycetidae</taxon>
        <taxon>Eurotiales</taxon>
        <taxon>Trichocomaceae</taxon>
        <taxon>Talaromyces</taxon>
        <taxon>Talaromyces sect. Islandici</taxon>
    </lineage>
</organism>
<accession>A0A7H8QN60</accession>
<dbReference type="RefSeq" id="XP_035341576.1">
    <property type="nucleotide sequence ID" value="XM_035485683.1"/>
</dbReference>
<evidence type="ECO:0000313" key="1">
    <source>
        <dbReference type="EMBL" id="QKX55397.1"/>
    </source>
</evidence>
<sequence length="135" mass="14911">MSRAPVADFVDSFFTRTLFQADDDSLAVSVLDEELAPNIEIVINGTSFTKAAFTTLITTQFRTAFVSSIIEIKDLNIATTNSFGSTGVVAQWTEYLTIGKEDRKELKQSATTIVRVEELHGKRVITGLWEAQTSD</sequence>
<reference evidence="2" key="1">
    <citation type="submission" date="2020-06" db="EMBL/GenBank/DDBJ databases">
        <title>A chromosome-scale genome assembly of Talaromyces rugulosus W13939.</title>
        <authorList>
            <person name="Wang B."/>
            <person name="Guo L."/>
            <person name="Ye K."/>
            <person name="Wang L."/>
        </authorList>
    </citation>
    <scope>NUCLEOTIDE SEQUENCE [LARGE SCALE GENOMIC DNA]</scope>
    <source>
        <strain evidence="2">W13939</strain>
    </source>
</reference>
<proteinExistence type="predicted"/>
<dbReference type="GeneID" id="55989998"/>
<gene>
    <name evidence="1" type="ORF">TRUGW13939_02490</name>
</gene>
<dbReference type="EMBL" id="CP055899">
    <property type="protein sequence ID" value="QKX55397.1"/>
    <property type="molecule type" value="Genomic_DNA"/>
</dbReference>
<evidence type="ECO:0008006" key="3">
    <source>
        <dbReference type="Google" id="ProtNLM"/>
    </source>
</evidence>
<dbReference type="KEGG" id="trg:TRUGW13939_02490"/>
<dbReference type="AlphaFoldDB" id="A0A7H8QN60"/>
<dbReference type="OrthoDB" id="4886853at2759"/>
<protein>
    <recommendedName>
        <fullName evidence="3">SnoaL-like domain-containing protein</fullName>
    </recommendedName>
</protein>
<evidence type="ECO:0000313" key="2">
    <source>
        <dbReference type="Proteomes" id="UP000509510"/>
    </source>
</evidence>